<dbReference type="AlphaFoldDB" id="A0A1H6MZC8"/>
<dbReference type="OrthoDB" id="9811036at2"/>
<evidence type="ECO:0000256" key="6">
    <source>
        <dbReference type="ARBA" id="ARBA00023136"/>
    </source>
</evidence>
<dbReference type="InterPro" id="IPR028250">
    <property type="entry name" value="DsbDN"/>
</dbReference>
<comment type="subcellular location">
    <subcellularLocation>
        <location evidence="1">Cell membrane</location>
        <topology evidence="1">Multi-pass membrane protein</topology>
    </subcellularLocation>
</comment>
<evidence type="ECO:0000256" key="2">
    <source>
        <dbReference type="ARBA" id="ARBA00022475"/>
    </source>
</evidence>
<feature type="transmembrane region" description="Helical" evidence="7">
    <location>
        <begin position="513"/>
        <end position="532"/>
    </location>
</feature>
<dbReference type="GO" id="GO:0045454">
    <property type="term" value="P:cell redox homeostasis"/>
    <property type="evidence" value="ECO:0007669"/>
    <property type="project" value="TreeGrafter"/>
</dbReference>
<feature type="transmembrane region" description="Helical" evidence="7">
    <location>
        <begin position="491"/>
        <end position="507"/>
    </location>
</feature>
<accession>A0A1H6MZC8</accession>
<proteinExistence type="predicted"/>
<evidence type="ECO:0000256" key="5">
    <source>
        <dbReference type="ARBA" id="ARBA00022989"/>
    </source>
</evidence>
<dbReference type="PANTHER" id="PTHR32234:SF3">
    <property type="entry name" value="SUPPRESSION OF COPPER SENSITIVITY PROTEIN"/>
    <property type="match status" value="1"/>
</dbReference>
<feature type="signal peptide" evidence="8">
    <location>
        <begin position="1"/>
        <end position="19"/>
    </location>
</feature>
<feature type="transmembrane region" description="Helical" evidence="7">
    <location>
        <begin position="544"/>
        <end position="563"/>
    </location>
</feature>
<keyword evidence="8" id="KW-0732">Signal</keyword>
<feature type="transmembrane region" description="Helical" evidence="7">
    <location>
        <begin position="449"/>
        <end position="471"/>
    </location>
</feature>
<keyword evidence="3 7" id="KW-0812">Transmembrane</keyword>
<dbReference type="GO" id="GO:0017004">
    <property type="term" value="P:cytochrome complex assembly"/>
    <property type="evidence" value="ECO:0007669"/>
    <property type="project" value="UniProtKB-KW"/>
</dbReference>
<evidence type="ECO:0000256" key="8">
    <source>
        <dbReference type="SAM" id="SignalP"/>
    </source>
</evidence>
<dbReference type="STRING" id="173990.SAMN05660691_03030"/>
<dbReference type="RefSeq" id="WP_092795158.1">
    <property type="nucleotide sequence ID" value="NZ_FNXF01000013.1"/>
</dbReference>
<dbReference type="Pfam" id="PF02683">
    <property type="entry name" value="DsbD_TM"/>
    <property type="match status" value="1"/>
</dbReference>
<feature type="transmembrane region" description="Helical" evidence="7">
    <location>
        <begin position="417"/>
        <end position="443"/>
    </location>
</feature>
<name>A0A1H6MZC8_9GAMM</name>
<dbReference type="Pfam" id="PF11412">
    <property type="entry name" value="DsbD_N"/>
    <property type="match status" value="1"/>
</dbReference>
<keyword evidence="5 7" id="KW-1133">Transmembrane helix</keyword>
<keyword evidence="2" id="KW-1003">Cell membrane</keyword>
<dbReference type="InterPro" id="IPR035671">
    <property type="entry name" value="DsbD_gamma"/>
</dbReference>
<keyword evidence="11" id="KW-1185">Reference proteome</keyword>
<dbReference type="InterPro" id="IPR013766">
    <property type="entry name" value="Thioredoxin_domain"/>
</dbReference>
<evidence type="ECO:0000256" key="4">
    <source>
        <dbReference type="ARBA" id="ARBA00022748"/>
    </source>
</evidence>
<dbReference type="PANTHER" id="PTHR32234">
    <property type="entry name" value="THIOL:DISULFIDE INTERCHANGE PROTEIN DSBD"/>
    <property type="match status" value="1"/>
</dbReference>
<evidence type="ECO:0000313" key="10">
    <source>
        <dbReference type="EMBL" id="SEI04304.1"/>
    </source>
</evidence>
<gene>
    <name evidence="10" type="ORF">SAMN05660691_03030</name>
</gene>
<evidence type="ECO:0000259" key="9">
    <source>
        <dbReference type="PROSITE" id="PS51352"/>
    </source>
</evidence>
<dbReference type="PROSITE" id="PS51352">
    <property type="entry name" value="THIOREDOXIN_2"/>
    <property type="match status" value="1"/>
</dbReference>
<sequence length="692" mass="74073">MRKVIFLLFYCSMLISGHAATTGWQTAKQLKAELVSEYQQVTPGQTVRLALHFVPDDHWHTYWQNPGDSGLATSLNWQLPDGVTVGDIQWPAPHAIAVPPLVNYGFEGGTVLLSDLSIAADYASDTIDIQLQADWLVCEEVCIPAEAQFSLTLPVGRDAILAQEYSALFSQAQQQLPQPLNISGQFDTSGGAFSAVIDWQQPTEISAFFVAATELVDHAATQQISQQGAQLLLQQPLNTYFSGVDDQIELVLVSADTAYSVQLTKSGQLAGNGKTAAEILVTQGQQSSTALWLILLMAATGGLILNLMPCVFPVLSLKALSIAANSTQQAQQKRDALFYSAGVILSFVALALLLITLRAAGAAIGWGFQLQSPYMVALLVYLLFALGLSLSGVVQFGLGLMNTGGALTAAKGSKGSFFTGVLAVIVASPCTAPFMGSALGYAVTQSAPVALLVFAALGLGMALPFLLLAFVPGFARLLPKPGAWMDTLKQVLAYPLYLSAVWLLWVYGRQAGVDAQALLLIGLVCVAGACWLWGRKQLAQAGRVGAGIAVLLVLLALALPLVAPQPAAPQAQNGDTQHWQPWSAATLKQLREHGKPVLVNMTADWCITCLVNERVALNTDSSKAALALYDVTYLKGDWTLRDSAITEYLRLYQRDGVPLYVLYWPGQPPQVLPQILTPDTLPQTLARLSSQP</sequence>
<feature type="transmembrane region" description="Helical" evidence="7">
    <location>
        <begin position="290"/>
        <end position="315"/>
    </location>
</feature>
<feature type="chain" id="PRO_5011553585" evidence="8">
    <location>
        <begin position="20"/>
        <end position="692"/>
    </location>
</feature>
<feature type="domain" description="Thioredoxin" evidence="9">
    <location>
        <begin position="557"/>
        <end position="690"/>
    </location>
</feature>
<dbReference type="GO" id="GO:0005886">
    <property type="term" value="C:plasma membrane"/>
    <property type="evidence" value="ECO:0007669"/>
    <property type="project" value="UniProtKB-SubCell"/>
</dbReference>
<evidence type="ECO:0000256" key="1">
    <source>
        <dbReference type="ARBA" id="ARBA00004651"/>
    </source>
</evidence>
<keyword evidence="4" id="KW-0201">Cytochrome c-type biogenesis</keyword>
<dbReference type="CDD" id="cd02953">
    <property type="entry name" value="DsbDgamma"/>
    <property type="match status" value="1"/>
</dbReference>
<evidence type="ECO:0000256" key="3">
    <source>
        <dbReference type="ARBA" id="ARBA00022692"/>
    </source>
</evidence>
<evidence type="ECO:0000313" key="11">
    <source>
        <dbReference type="Proteomes" id="UP000199371"/>
    </source>
</evidence>
<dbReference type="GO" id="GO:0015035">
    <property type="term" value="F:protein-disulfide reductase activity"/>
    <property type="evidence" value="ECO:0007669"/>
    <property type="project" value="TreeGrafter"/>
</dbReference>
<dbReference type="InterPro" id="IPR036249">
    <property type="entry name" value="Thioredoxin-like_sf"/>
</dbReference>
<organism evidence="10 11">
    <name type="scientific">Rheinheimera pacifica</name>
    <dbReference type="NCBI Taxonomy" id="173990"/>
    <lineage>
        <taxon>Bacteria</taxon>
        <taxon>Pseudomonadati</taxon>
        <taxon>Pseudomonadota</taxon>
        <taxon>Gammaproteobacteria</taxon>
        <taxon>Chromatiales</taxon>
        <taxon>Chromatiaceae</taxon>
        <taxon>Rheinheimera</taxon>
    </lineage>
</organism>
<evidence type="ECO:0000256" key="7">
    <source>
        <dbReference type="SAM" id="Phobius"/>
    </source>
</evidence>
<feature type="transmembrane region" description="Helical" evidence="7">
    <location>
        <begin position="336"/>
        <end position="368"/>
    </location>
</feature>
<keyword evidence="6 7" id="KW-0472">Membrane</keyword>
<dbReference type="Gene3D" id="3.40.30.10">
    <property type="entry name" value="Glutaredoxin"/>
    <property type="match status" value="1"/>
</dbReference>
<protein>
    <submittedName>
        <fullName evidence="10">Thiol:disulfide interchange protein DsbD</fullName>
    </submittedName>
</protein>
<reference evidence="11" key="1">
    <citation type="submission" date="2016-10" db="EMBL/GenBank/DDBJ databases">
        <authorList>
            <person name="Varghese N."/>
            <person name="Submissions S."/>
        </authorList>
    </citation>
    <scope>NUCLEOTIDE SEQUENCE [LARGE SCALE GENOMIC DNA]</scope>
    <source>
        <strain evidence="11">DSM 17616</strain>
    </source>
</reference>
<dbReference type="Proteomes" id="UP000199371">
    <property type="component" value="Unassembled WGS sequence"/>
</dbReference>
<dbReference type="InterPro" id="IPR003834">
    <property type="entry name" value="Cyt_c_assmbl_TM_dom"/>
</dbReference>
<feature type="transmembrane region" description="Helical" evidence="7">
    <location>
        <begin position="374"/>
        <end position="396"/>
    </location>
</feature>
<dbReference type="Pfam" id="PF13899">
    <property type="entry name" value="Thioredoxin_7"/>
    <property type="match status" value="1"/>
</dbReference>
<dbReference type="SUPFAM" id="SSF52833">
    <property type="entry name" value="Thioredoxin-like"/>
    <property type="match status" value="1"/>
</dbReference>
<dbReference type="EMBL" id="FNXF01000013">
    <property type="protein sequence ID" value="SEI04304.1"/>
    <property type="molecule type" value="Genomic_DNA"/>
</dbReference>